<proteinExistence type="predicted"/>
<reference evidence="2 3" key="1">
    <citation type="journal article" date="2015" name="Plant Cell">
        <title>Oil accumulation by the oleaginous diatom Fistulifera solaris as revealed by the genome and transcriptome.</title>
        <authorList>
            <person name="Tanaka T."/>
            <person name="Maeda Y."/>
            <person name="Veluchamy A."/>
            <person name="Tanaka M."/>
            <person name="Abida H."/>
            <person name="Marechal E."/>
            <person name="Bowler C."/>
            <person name="Muto M."/>
            <person name="Sunaga Y."/>
            <person name="Tanaka M."/>
            <person name="Yoshino T."/>
            <person name="Taniguchi T."/>
            <person name="Fukuda Y."/>
            <person name="Nemoto M."/>
            <person name="Matsumoto M."/>
            <person name="Wong P.S."/>
            <person name="Aburatani S."/>
            <person name="Fujibuchi W."/>
        </authorList>
    </citation>
    <scope>NUCLEOTIDE SEQUENCE [LARGE SCALE GENOMIC DNA]</scope>
    <source>
        <strain evidence="2 3">JPCC DA0580</strain>
    </source>
</reference>
<dbReference type="Proteomes" id="UP000198406">
    <property type="component" value="Unassembled WGS sequence"/>
</dbReference>
<sequence length="160" mass="19051">MQNQDDKRTTCKREQTKMSMIHTSNKRKRKNQVHFDESHNQVHVRHSTPEDLKRAWMQDREYMVIRKRLLQILYKFSKLEGNTALLCPDQDCLLGLESFIRKYVYGTKSRQRAFVREVCLYYRLQAQLGVQKDSEALQKLASVFSKGDRLRAIQEAQTRL</sequence>
<evidence type="ECO:0000313" key="3">
    <source>
        <dbReference type="Proteomes" id="UP000198406"/>
    </source>
</evidence>
<dbReference type="InParanoid" id="A0A1Z5K925"/>
<evidence type="ECO:0000313" key="2">
    <source>
        <dbReference type="EMBL" id="GAX22780.1"/>
    </source>
</evidence>
<feature type="region of interest" description="Disordered" evidence="1">
    <location>
        <begin position="23"/>
        <end position="48"/>
    </location>
</feature>
<keyword evidence="3" id="KW-1185">Reference proteome</keyword>
<protein>
    <submittedName>
        <fullName evidence="2">Uncharacterized protein</fullName>
    </submittedName>
</protein>
<gene>
    <name evidence="2" type="ORF">FisN_11Hu329</name>
</gene>
<comment type="caution">
    <text evidence="2">The sequence shown here is derived from an EMBL/GenBank/DDBJ whole genome shotgun (WGS) entry which is preliminary data.</text>
</comment>
<dbReference type="EMBL" id="BDSP01000190">
    <property type="protein sequence ID" value="GAX22780.1"/>
    <property type="molecule type" value="Genomic_DNA"/>
</dbReference>
<accession>A0A1Z5K925</accession>
<evidence type="ECO:0000256" key="1">
    <source>
        <dbReference type="SAM" id="MobiDB-lite"/>
    </source>
</evidence>
<dbReference type="AlphaFoldDB" id="A0A1Z5K925"/>
<organism evidence="2 3">
    <name type="scientific">Fistulifera solaris</name>
    <name type="common">Oleaginous diatom</name>
    <dbReference type="NCBI Taxonomy" id="1519565"/>
    <lineage>
        <taxon>Eukaryota</taxon>
        <taxon>Sar</taxon>
        <taxon>Stramenopiles</taxon>
        <taxon>Ochrophyta</taxon>
        <taxon>Bacillariophyta</taxon>
        <taxon>Bacillariophyceae</taxon>
        <taxon>Bacillariophycidae</taxon>
        <taxon>Naviculales</taxon>
        <taxon>Naviculaceae</taxon>
        <taxon>Fistulifera</taxon>
    </lineage>
</organism>
<name>A0A1Z5K925_FISSO</name>